<dbReference type="GO" id="GO:0016787">
    <property type="term" value="F:hydrolase activity"/>
    <property type="evidence" value="ECO:0007669"/>
    <property type="project" value="InterPro"/>
</dbReference>
<dbReference type="SUPFAM" id="SSF56300">
    <property type="entry name" value="Metallo-dependent phosphatases"/>
    <property type="match status" value="1"/>
</dbReference>
<protein>
    <recommendedName>
        <fullName evidence="2">Calcineurin-like phosphoesterase domain-containing protein</fullName>
    </recommendedName>
</protein>
<evidence type="ECO:0000256" key="1">
    <source>
        <dbReference type="SAM" id="SignalP"/>
    </source>
</evidence>
<dbReference type="InterPro" id="IPR051918">
    <property type="entry name" value="STPP_CPPED1"/>
</dbReference>
<dbReference type="InterPro" id="IPR029052">
    <property type="entry name" value="Metallo-depent_PP-like"/>
</dbReference>
<dbReference type="KEGG" id="poc:NCTC13071_01991"/>
<proteinExistence type="predicted"/>
<organism evidence="3 4">
    <name type="scientific">Segatella oris</name>
    <dbReference type="NCBI Taxonomy" id="28135"/>
    <lineage>
        <taxon>Bacteria</taxon>
        <taxon>Pseudomonadati</taxon>
        <taxon>Bacteroidota</taxon>
        <taxon>Bacteroidia</taxon>
        <taxon>Bacteroidales</taxon>
        <taxon>Prevotellaceae</taxon>
        <taxon>Segatella</taxon>
    </lineage>
</organism>
<feature type="signal peptide" evidence="1">
    <location>
        <begin position="1"/>
        <end position="19"/>
    </location>
</feature>
<dbReference type="AlphaFoldDB" id="A0A448L7K5"/>
<reference evidence="3 4" key="1">
    <citation type="submission" date="2018-12" db="EMBL/GenBank/DDBJ databases">
        <authorList>
            <consortium name="Pathogen Informatics"/>
        </authorList>
    </citation>
    <scope>NUCLEOTIDE SEQUENCE [LARGE SCALE GENOMIC DNA]</scope>
    <source>
        <strain evidence="3 4">NCTC13071</strain>
    </source>
</reference>
<feature type="domain" description="Calcineurin-like phosphoesterase" evidence="2">
    <location>
        <begin position="43"/>
        <end position="238"/>
    </location>
</feature>
<name>A0A448L7K5_9BACT</name>
<evidence type="ECO:0000313" key="4">
    <source>
        <dbReference type="Proteomes" id="UP000274578"/>
    </source>
</evidence>
<dbReference type="GeneID" id="85012773"/>
<evidence type="ECO:0000259" key="2">
    <source>
        <dbReference type="Pfam" id="PF00149"/>
    </source>
</evidence>
<evidence type="ECO:0000313" key="3">
    <source>
        <dbReference type="EMBL" id="VEH15975.1"/>
    </source>
</evidence>
<dbReference type="Gene3D" id="3.60.21.10">
    <property type="match status" value="1"/>
</dbReference>
<dbReference type="InterPro" id="IPR004843">
    <property type="entry name" value="Calcineurin-like_PHP"/>
</dbReference>
<dbReference type="Pfam" id="PF00149">
    <property type="entry name" value="Metallophos"/>
    <property type="match status" value="1"/>
</dbReference>
<sequence length="314" mass="36217">MRKNLLTACLLMLSMTTFAQKFTIPVFPDSQSEIDSNMGMFNSQLDWIIQNQKKENIPMVLHVGDVVNFDNLTHWDKASQGFARLDSAHIDYAITLGNHDNEAVQEYNGSAAPGDTHTNVRKTSKFNSYFPTYRFRAQRGTYEPGKSDNAYYTFRTGNTYWLVVTLEFCPRPEMVEWANKIVKKYHEHNVIILTHYYLNGKGEIVKNNAGYGDSSPQYIFDNLVKLHPNIKFVISGHVGFSSFKVDEGVNHNKIYQMLQNYQNVEYGGGYLRLMRFDLDKGTVDCELYSPYFKKSKPENTHYKIEGFTTIKPKL</sequence>
<dbReference type="EMBL" id="LR134384">
    <property type="protein sequence ID" value="VEH15975.1"/>
    <property type="molecule type" value="Genomic_DNA"/>
</dbReference>
<dbReference type="Proteomes" id="UP000274578">
    <property type="component" value="Chromosome 1"/>
</dbReference>
<dbReference type="RefSeq" id="WP_025879838.1">
    <property type="nucleotide sequence ID" value="NZ_LR134384.1"/>
</dbReference>
<dbReference type="PANTHER" id="PTHR43143">
    <property type="entry name" value="METALLOPHOSPHOESTERASE, CALCINEURIN SUPERFAMILY"/>
    <property type="match status" value="1"/>
</dbReference>
<accession>A0A448L7K5</accession>
<feature type="chain" id="PRO_5019282077" description="Calcineurin-like phosphoesterase domain-containing protein" evidence="1">
    <location>
        <begin position="20"/>
        <end position="314"/>
    </location>
</feature>
<dbReference type="PANTHER" id="PTHR43143:SF5">
    <property type="entry name" value="SECRETED PROTEIN"/>
    <property type="match status" value="1"/>
</dbReference>
<gene>
    <name evidence="3" type="ORF">NCTC13071_01991</name>
</gene>
<keyword evidence="1" id="KW-0732">Signal</keyword>